<evidence type="ECO:0000313" key="3">
    <source>
        <dbReference type="Proteomes" id="UP000807504"/>
    </source>
</evidence>
<accession>A0A8T0F9U5</accession>
<name>A0A8T0F9U5_ARGBR</name>
<organism evidence="2 3">
    <name type="scientific">Argiope bruennichi</name>
    <name type="common">Wasp spider</name>
    <name type="synonym">Aranea bruennichi</name>
    <dbReference type="NCBI Taxonomy" id="94029"/>
    <lineage>
        <taxon>Eukaryota</taxon>
        <taxon>Metazoa</taxon>
        <taxon>Ecdysozoa</taxon>
        <taxon>Arthropoda</taxon>
        <taxon>Chelicerata</taxon>
        <taxon>Arachnida</taxon>
        <taxon>Araneae</taxon>
        <taxon>Araneomorphae</taxon>
        <taxon>Entelegynae</taxon>
        <taxon>Araneoidea</taxon>
        <taxon>Araneidae</taxon>
        <taxon>Argiope</taxon>
    </lineage>
</organism>
<reference evidence="2" key="1">
    <citation type="journal article" date="2020" name="bioRxiv">
        <title>Chromosome-level reference genome of the European wasp spider Argiope bruennichi: a resource for studies on range expansion and evolutionary adaptation.</title>
        <authorList>
            <person name="Sheffer M.M."/>
            <person name="Hoppe A."/>
            <person name="Krehenwinkel H."/>
            <person name="Uhl G."/>
            <person name="Kuss A.W."/>
            <person name="Jensen L."/>
            <person name="Jensen C."/>
            <person name="Gillespie R.G."/>
            <person name="Hoff K.J."/>
            <person name="Prost S."/>
        </authorList>
    </citation>
    <scope>NUCLEOTIDE SEQUENCE</scope>
</reference>
<sequence length="1344" mass="148066">MSICLDKESRNERNIFDSAKLNSLQVTPLLARILLRVMRTPSSYEPCFVHPQQMPKKCTRKRKKSKGGKSSDFVSEVEQSRLSDPNNPSKMIESIFDMPENNRMKTETLSYPDVRFQHSTTLFPAEGVEEKYVPSEIPNVTSKRGAEDDLNFTTSKKTPNQHTRFPTDIHLKVESNENTSEVSANCVAHIKVESSENTNEITADDDLAGSSYPAIQTVTDTAIENNSEGFSDNNLHIKTEPSILKETHTGVSSEKSNNADNGLTDTSYPVFQAAADKASEITSDNNLQIKTEHEYPVFQAVADKSSDNNSEVTSDNNIHIKTEPSISNENNTGVSSEKSHNADDDLAGTSYPVSQAVTDKSSDNNSEVSSDNNIHIKTEPSISNENNTGLSSEKSHNADDDLAGTSYPVFQAVADKSSDNNSEVTSDNNIHIKTEPSISNENNTGVSSEKSHNADEVTSDNNIQIKTEPSISNENNTGLSSEKSHNADEGLAGTSYPVFQAVADKSRDNNSEVTSDNNIQIKTEPSTSNENYTGVSTEKCHIADNKDRDTVNNKLSPSNTTSIYMAKYTKDAPTSFNHLMNDVSIKVEQNENSVNNSTSISNISFDANQTNNSSVDRPVKSKNYALDNSEAQENVVCDKNKNDIDPSVNYLLNSAQVESEPEKENKNSCNNEKSQSCENTRVIPSEILNACDLSQASSSNTNDDIFSGDKQRTFPTPFLKYLNCNKKINILKLSHARSVLNNLIKNKGSINVIETDVITDSSNSQNNSGLCLTEKRKDLPDLQINEKQSLNAAVDESLQNNSSGSNFKKLGNSKLNITNLDSISASTQLGKSSNESQVQNSLYSDKIYQNNLPNIRFESSSNKNDSNSPANNVDMPMTIQSPLDDNCLSTIRVSSLDENKQSETSSNLPLKAKKIPNELSTDFLRQILDNVKSTNSESIANQNSSLNSSIVPVAKSNIIIEENVNEKNSGRTIQNSENISESLAVPHENVFKQTQKLRFNPPTTYAEAFETPPKKIKISEEASTSNSDKDKKISYEKYKKNETHIIGSPHYPPDQNLRKVLDSGLPSNTFDSSPGSFNFEKNKYTPPSNCQNNNLIICSEASLQKPGSPRMDNTNYPRDPRLARNYSPTLDRDVSSQKQLDSSNIFQVYPSPSVSEAKKSSIHSQMKQTPSVSTSYAMRNSSTVPTPAEPFNSIVNAKIQQVKPMLSKINGSNPTDFNIGTFNKNNNVIVPPIAPGSTSSSTAQLYNPYSTIQYGEGYQSFSHLPGNTSSPSVHYQHLVSQQIRPPMSWNCDLTQGHYSSINHKFIFNPSLQVRYPPPHLSPSLAPILLIGKQSDSVNKKHKLQ</sequence>
<feature type="compositionally biased region" description="Polar residues" evidence="1">
    <location>
        <begin position="1162"/>
        <end position="1185"/>
    </location>
</feature>
<feature type="compositionally biased region" description="Low complexity" evidence="1">
    <location>
        <begin position="363"/>
        <end position="373"/>
    </location>
</feature>
<evidence type="ECO:0000256" key="1">
    <source>
        <dbReference type="SAM" id="MobiDB-lite"/>
    </source>
</evidence>
<protein>
    <submittedName>
        <fullName evidence="2">Uncharacterized protein</fullName>
    </submittedName>
</protein>
<feature type="region of interest" description="Disordered" evidence="1">
    <location>
        <begin position="656"/>
        <end position="676"/>
    </location>
</feature>
<evidence type="ECO:0000313" key="2">
    <source>
        <dbReference type="EMBL" id="KAF8788007.1"/>
    </source>
</evidence>
<feature type="region of interest" description="Disordered" evidence="1">
    <location>
        <begin position="503"/>
        <end position="534"/>
    </location>
</feature>
<dbReference type="Proteomes" id="UP000807504">
    <property type="component" value="Unassembled WGS sequence"/>
</dbReference>
<feature type="region of interest" description="Disordered" evidence="1">
    <location>
        <begin position="856"/>
        <end position="883"/>
    </location>
</feature>
<proteinExistence type="predicted"/>
<feature type="compositionally biased region" description="Polar residues" evidence="1">
    <location>
        <begin position="1136"/>
        <end position="1154"/>
    </location>
</feature>
<gene>
    <name evidence="2" type="ORF">HNY73_009547</name>
</gene>
<feature type="compositionally biased region" description="Polar residues" evidence="1">
    <location>
        <begin position="419"/>
        <end position="448"/>
    </location>
</feature>
<feature type="compositionally biased region" description="Low complexity" evidence="1">
    <location>
        <begin position="667"/>
        <end position="676"/>
    </location>
</feature>
<feature type="region of interest" description="Disordered" evidence="1">
    <location>
        <begin position="52"/>
        <end position="93"/>
    </location>
</feature>
<feature type="compositionally biased region" description="Polar residues" evidence="1">
    <location>
        <begin position="856"/>
        <end position="871"/>
    </location>
</feature>
<feature type="compositionally biased region" description="Polar residues" evidence="1">
    <location>
        <begin position="459"/>
        <end position="481"/>
    </location>
</feature>
<feature type="compositionally biased region" description="Polar residues" evidence="1">
    <location>
        <begin position="511"/>
        <end position="534"/>
    </location>
</feature>
<feature type="compositionally biased region" description="Basic residues" evidence="1">
    <location>
        <begin position="57"/>
        <end position="67"/>
    </location>
</feature>
<comment type="caution">
    <text evidence="2">The sequence shown here is derived from an EMBL/GenBank/DDBJ whole genome shotgun (WGS) entry which is preliminary data.</text>
</comment>
<keyword evidence="3" id="KW-1185">Reference proteome</keyword>
<feature type="compositionally biased region" description="Polar residues" evidence="1">
    <location>
        <begin position="80"/>
        <end position="89"/>
    </location>
</feature>
<feature type="compositionally biased region" description="Polar residues" evidence="1">
    <location>
        <begin position="307"/>
        <end position="336"/>
    </location>
</feature>
<feature type="compositionally biased region" description="Polar residues" evidence="1">
    <location>
        <begin position="380"/>
        <end position="392"/>
    </location>
</feature>
<dbReference type="EMBL" id="JABXBU010000015">
    <property type="protein sequence ID" value="KAF8788007.1"/>
    <property type="molecule type" value="Genomic_DNA"/>
</dbReference>
<feature type="region of interest" description="Disordered" evidence="1">
    <location>
        <begin position="302"/>
        <end position="491"/>
    </location>
</feature>
<reference evidence="2" key="2">
    <citation type="submission" date="2020-06" db="EMBL/GenBank/DDBJ databases">
        <authorList>
            <person name="Sheffer M."/>
        </authorList>
    </citation>
    <scope>NUCLEOTIDE SEQUENCE</scope>
</reference>
<feature type="region of interest" description="Disordered" evidence="1">
    <location>
        <begin position="1103"/>
        <end position="1185"/>
    </location>
</feature>